<evidence type="ECO:0000313" key="3">
    <source>
        <dbReference type="Proteomes" id="UP001341840"/>
    </source>
</evidence>
<accession>A0ABU6SSE6</accession>
<feature type="compositionally biased region" description="Polar residues" evidence="1">
    <location>
        <begin position="113"/>
        <end position="134"/>
    </location>
</feature>
<feature type="region of interest" description="Disordered" evidence="1">
    <location>
        <begin position="94"/>
        <end position="134"/>
    </location>
</feature>
<dbReference type="Proteomes" id="UP001341840">
    <property type="component" value="Unassembled WGS sequence"/>
</dbReference>
<proteinExistence type="predicted"/>
<gene>
    <name evidence="2" type="ORF">PIB30_080895</name>
</gene>
<comment type="caution">
    <text evidence="2">The sequence shown here is derived from an EMBL/GenBank/DDBJ whole genome shotgun (WGS) entry which is preliminary data.</text>
</comment>
<dbReference type="EMBL" id="JASCZI010061607">
    <property type="protein sequence ID" value="MED6139124.1"/>
    <property type="molecule type" value="Genomic_DNA"/>
</dbReference>
<evidence type="ECO:0000256" key="1">
    <source>
        <dbReference type="SAM" id="MobiDB-lite"/>
    </source>
</evidence>
<name>A0ABU6SSE6_9FABA</name>
<sequence length="134" mass="14254">MFVAHEVVDIWGSASFVAGYMCMAGGIEFVGVVEEQMPQCLTAMSPKDFARMVVSDGVTSKIPFAVDVALTLKCWLLSAIDSISSHASSGVLSIKAPPQRHQPWPCHLGSVPRRSSLSKGGQKSNDGGMRSTIS</sequence>
<keyword evidence="3" id="KW-1185">Reference proteome</keyword>
<organism evidence="2 3">
    <name type="scientific">Stylosanthes scabra</name>
    <dbReference type="NCBI Taxonomy" id="79078"/>
    <lineage>
        <taxon>Eukaryota</taxon>
        <taxon>Viridiplantae</taxon>
        <taxon>Streptophyta</taxon>
        <taxon>Embryophyta</taxon>
        <taxon>Tracheophyta</taxon>
        <taxon>Spermatophyta</taxon>
        <taxon>Magnoliopsida</taxon>
        <taxon>eudicotyledons</taxon>
        <taxon>Gunneridae</taxon>
        <taxon>Pentapetalae</taxon>
        <taxon>rosids</taxon>
        <taxon>fabids</taxon>
        <taxon>Fabales</taxon>
        <taxon>Fabaceae</taxon>
        <taxon>Papilionoideae</taxon>
        <taxon>50 kb inversion clade</taxon>
        <taxon>dalbergioids sensu lato</taxon>
        <taxon>Dalbergieae</taxon>
        <taxon>Pterocarpus clade</taxon>
        <taxon>Stylosanthes</taxon>
    </lineage>
</organism>
<reference evidence="2 3" key="1">
    <citation type="journal article" date="2023" name="Plants (Basel)">
        <title>Bridging the Gap: Combining Genomics and Transcriptomics Approaches to Understand Stylosanthes scabra, an Orphan Legume from the Brazilian Caatinga.</title>
        <authorList>
            <person name="Ferreira-Neto J.R.C."/>
            <person name="da Silva M.D."/>
            <person name="Binneck E."/>
            <person name="de Melo N.F."/>
            <person name="da Silva R.H."/>
            <person name="de Melo A.L.T.M."/>
            <person name="Pandolfi V."/>
            <person name="Bustamante F.O."/>
            <person name="Brasileiro-Vidal A.C."/>
            <person name="Benko-Iseppon A.M."/>
        </authorList>
    </citation>
    <scope>NUCLEOTIDE SEQUENCE [LARGE SCALE GENOMIC DNA]</scope>
    <source>
        <tissue evidence="2">Leaves</tissue>
    </source>
</reference>
<evidence type="ECO:0000313" key="2">
    <source>
        <dbReference type="EMBL" id="MED6139124.1"/>
    </source>
</evidence>
<protein>
    <submittedName>
        <fullName evidence="2">Uncharacterized protein</fullName>
    </submittedName>
</protein>